<feature type="non-terminal residue" evidence="2">
    <location>
        <position position="90"/>
    </location>
</feature>
<evidence type="ECO:0000256" key="1">
    <source>
        <dbReference type="SAM" id="MobiDB-lite"/>
    </source>
</evidence>
<protein>
    <submittedName>
        <fullName evidence="2">Uncharacterized protein</fullName>
    </submittedName>
</protein>
<feature type="region of interest" description="Disordered" evidence="1">
    <location>
        <begin position="1"/>
        <end position="58"/>
    </location>
</feature>
<evidence type="ECO:0000313" key="2">
    <source>
        <dbReference type="EMBL" id="CAK9135386.1"/>
    </source>
</evidence>
<accession>A0ABC8QT20</accession>
<reference evidence="2 3" key="1">
    <citation type="submission" date="2024-02" db="EMBL/GenBank/DDBJ databases">
        <authorList>
            <person name="Vignale AGUSTIN F."/>
            <person name="Sosa J E."/>
            <person name="Modenutti C."/>
        </authorList>
    </citation>
    <scope>NUCLEOTIDE SEQUENCE [LARGE SCALE GENOMIC DNA]</scope>
</reference>
<dbReference type="EMBL" id="CAUOFW020000704">
    <property type="protein sequence ID" value="CAK9135386.1"/>
    <property type="molecule type" value="Genomic_DNA"/>
</dbReference>
<dbReference type="AlphaFoldDB" id="A0ABC8QT20"/>
<comment type="caution">
    <text evidence="2">The sequence shown here is derived from an EMBL/GenBank/DDBJ whole genome shotgun (WGS) entry which is preliminary data.</text>
</comment>
<proteinExistence type="predicted"/>
<name>A0ABC8QT20_9AQUA</name>
<sequence length="90" mass="9966">MVETNDELVKPEGADSNHMPRTLVAPVPVPTHEDFGDDAASMNPDTTESNTAGHIDSTETFAIATRRVPRPLQWLNDFESGEVFQKMKIL</sequence>
<feature type="compositionally biased region" description="Polar residues" evidence="1">
    <location>
        <begin position="43"/>
        <end position="52"/>
    </location>
</feature>
<dbReference type="Proteomes" id="UP001642360">
    <property type="component" value="Unassembled WGS sequence"/>
</dbReference>
<organism evidence="2 3">
    <name type="scientific">Ilex paraguariensis</name>
    <name type="common">yerba mate</name>
    <dbReference type="NCBI Taxonomy" id="185542"/>
    <lineage>
        <taxon>Eukaryota</taxon>
        <taxon>Viridiplantae</taxon>
        <taxon>Streptophyta</taxon>
        <taxon>Embryophyta</taxon>
        <taxon>Tracheophyta</taxon>
        <taxon>Spermatophyta</taxon>
        <taxon>Magnoliopsida</taxon>
        <taxon>eudicotyledons</taxon>
        <taxon>Gunneridae</taxon>
        <taxon>Pentapetalae</taxon>
        <taxon>asterids</taxon>
        <taxon>campanulids</taxon>
        <taxon>Aquifoliales</taxon>
        <taxon>Aquifoliaceae</taxon>
        <taxon>Ilex</taxon>
    </lineage>
</organism>
<evidence type="ECO:0000313" key="3">
    <source>
        <dbReference type="Proteomes" id="UP001642360"/>
    </source>
</evidence>
<gene>
    <name evidence="2" type="ORF">ILEXP_LOCUS2329</name>
</gene>
<keyword evidence="3" id="KW-1185">Reference proteome</keyword>